<dbReference type="InterPro" id="IPR018247">
    <property type="entry name" value="EF_Hand_1_Ca_BS"/>
</dbReference>
<protein>
    <recommendedName>
        <fullName evidence="2">EF-hand domain-containing protein</fullName>
    </recommendedName>
</protein>
<organism evidence="3 4">
    <name type="scientific">Sphingomonas abietis</name>
    <dbReference type="NCBI Taxonomy" id="3012344"/>
    <lineage>
        <taxon>Bacteria</taxon>
        <taxon>Pseudomonadati</taxon>
        <taxon>Pseudomonadota</taxon>
        <taxon>Alphaproteobacteria</taxon>
        <taxon>Sphingomonadales</taxon>
        <taxon>Sphingomonadaceae</taxon>
        <taxon>Sphingomonas</taxon>
    </lineage>
</organism>
<accession>A0ABY7NTC4</accession>
<dbReference type="Pfam" id="PF13202">
    <property type="entry name" value="EF-hand_5"/>
    <property type="match status" value="2"/>
</dbReference>
<proteinExistence type="predicted"/>
<dbReference type="EMBL" id="CP115174">
    <property type="protein sequence ID" value="WBO22701.1"/>
    <property type="molecule type" value="Genomic_DNA"/>
</dbReference>
<feature type="domain" description="EF-hand" evidence="2">
    <location>
        <begin position="37"/>
        <end position="72"/>
    </location>
</feature>
<gene>
    <name evidence="3" type="ORF">PBT88_00665</name>
</gene>
<evidence type="ECO:0000256" key="1">
    <source>
        <dbReference type="SAM" id="SignalP"/>
    </source>
</evidence>
<reference evidence="3 4" key="1">
    <citation type="submission" date="2022-12" db="EMBL/GenBank/DDBJ databases">
        <title>Sphingomonas abieness sp. nov., an endophytic bacterium isolated from Abies koreana.</title>
        <authorList>
            <person name="Jiang L."/>
            <person name="Lee J."/>
        </authorList>
    </citation>
    <scope>NUCLEOTIDE SEQUENCE [LARGE SCALE GENOMIC DNA]</scope>
    <source>
        <strain evidence="4">PAMB 00755</strain>
    </source>
</reference>
<dbReference type="Gene3D" id="1.10.238.10">
    <property type="entry name" value="EF-hand"/>
    <property type="match status" value="1"/>
</dbReference>
<evidence type="ECO:0000313" key="4">
    <source>
        <dbReference type="Proteomes" id="UP001210865"/>
    </source>
</evidence>
<dbReference type="InterPro" id="IPR002048">
    <property type="entry name" value="EF_hand_dom"/>
</dbReference>
<sequence length="151" mass="15754">MSKCWRLSPTVVAAAAVPLLLAVGAARADPPPVHRSDVEARAIAMFDKADVNHDGVMTREEYHAALAAIVKAKGGTPTAKGWAMVDAQFDAVDQAHSGRIPRAAFVAAALAHTDGADLNHDGTVTPDEARKAASIKRKMLKAQAKAAKATP</sequence>
<feature type="chain" id="PRO_5045936961" description="EF-hand domain-containing protein" evidence="1">
    <location>
        <begin position="29"/>
        <end position="151"/>
    </location>
</feature>
<dbReference type="PROSITE" id="PS50222">
    <property type="entry name" value="EF_HAND_2"/>
    <property type="match status" value="1"/>
</dbReference>
<dbReference type="PROSITE" id="PS00018">
    <property type="entry name" value="EF_HAND_1"/>
    <property type="match status" value="1"/>
</dbReference>
<evidence type="ECO:0000313" key="3">
    <source>
        <dbReference type="EMBL" id="WBO22701.1"/>
    </source>
</evidence>
<keyword evidence="4" id="KW-1185">Reference proteome</keyword>
<dbReference type="Proteomes" id="UP001210865">
    <property type="component" value="Chromosome"/>
</dbReference>
<keyword evidence="1" id="KW-0732">Signal</keyword>
<dbReference type="RefSeq" id="WP_270077343.1">
    <property type="nucleotide sequence ID" value="NZ_CP115174.1"/>
</dbReference>
<feature type="signal peptide" evidence="1">
    <location>
        <begin position="1"/>
        <end position="28"/>
    </location>
</feature>
<dbReference type="InterPro" id="IPR011992">
    <property type="entry name" value="EF-hand-dom_pair"/>
</dbReference>
<evidence type="ECO:0000259" key="2">
    <source>
        <dbReference type="PROSITE" id="PS50222"/>
    </source>
</evidence>
<name>A0ABY7NTC4_9SPHN</name>
<dbReference type="SUPFAM" id="SSF47473">
    <property type="entry name" value="EF-hand"/>
    <property type="match status" value="1"/>
</dbReference>